<evidence type="ECO:0000313" key="3">
    <source>
        <dbReference type="Proteomes" id="UP000663586"/>
    </source>
</evidence>
<accession>A0A897MSZ3</accession>
<evidence type="ECO:0000313" key="2">
    <source>
        <dbReference type="EMBL" id="QSG01326.1"/>
    </source>
</evidence>
<dbReference type="EMBL" id="CP064786">
    <property type="protein sequence ID" value="QSG01326.1"/>
    <property type="molecule type" value="Genomic_DNA"/>
</dbReference>
<reference evidence="2" key="1">
    <citation type="submission" date="2020-11" db="EMBL/GenBank/DDBJ databases">
        <title>Carbohydrate-dependent, anaerobic sulfur respiration: A novel catabolism in halophilic archaea.</title>
        <authorList>
            <person name="Sorokin D.Y."/>
            <person name="Messina E."/>
            <person name="Smedile F."/>
            <person name="La Cono V."/>
            <person name="Hallsworth J.E."/>
            <person name="Yakimov M.M."/>
        </authorList>
    </citation>
    <scope>NUCLEOTIDE SEQUENCE</scope>
    <source>
        <strain evidence="2">AArc-S</strain>
    </source>
</reference>
<keyword evidence="3" id="KW-1185">Reference proteome</keyword>
<name>A0A897MSZ3_9EURY</name>
<sequence>MGMDDSNTGSTVRSRRVTDRQRTPASSGAGPNDRYSETTTGYSSPGVSSRTRFSPSRSNPFHVRPRCCFSSFSRSYWSSSSNSIRISTI</sequence>
<protein>
    <submittedName>
        <fullName evidence="2">Uncharacterized protein</fullName>
    </submittedName>
</protein>
<feature type="compositionally biased region" description="Polar residues" evidence="1">
    <location>
        <begin position="1"/>
        <end position="12"/>
    </location>
</feature>
<evidence type="ECO:0000256" key="1">
    <source>
        <dbReference type="SAM" id="MobiDB-lite"/>
    </source>
</evidence>
<proteinExistence type="predicted"/>
<gene>
    <name evidence="2" type="ORF">AArcS_0086</name>
</gene>
<dbReference type="AlphaFoldDB" id="A0A897MSZ3"/>
<dbReference type="KEGG" id="hara:AArcS_0086"/>
<organism evidence="2 3">
    <name type="scientific">Natranaeroarchaeum sulfidigenes</name>
    <dbReference type="NCBI Taxonomy" id="2784880"/>
    <lineage>
        <taxon>Archaea</taxon>
        <taxon>Methanobacteriati</taxon>
        <taxon>Methanobacteriota</taxon>
        <taxon>Stenosarchaea group</taxon>
        <taxon>Halobacteria</taxon>
        <taxon>Halobacteriales</taxon>
        <taxon>Natronoarchaeaceae</taxon>
        <taxon>Natranaeroarchaeum</taxon>
    </lineage>
</organism>
<feature type="region of interest" description="Disordered" evidence="1">
    <location>
        <begin position="1"/>
        <end position="65"/>
    </location>
</feature>
<feature type="compositionally biased region" description="Polar residues" evidence="1">
    <location>
        <begin position="37"/>
        <end position="59"/>
    </location>
</feature>
<dbReference type="Proteomes" id="UP000663586">
    <property type="component" value="Chromosome"/>
</dbReference>